<dbReference type="PROSITE" id="PS00041">
    <property type="entry name" value="HTH_ARAC_FAMILY_1"/>
    <property type="match status" value="1"/>
</dbReference>
<dbReference type="PROSITE" id="PS01124">
    <property type="entry name" value="HTH_ARAC_FAMILY_2"/>
    <property type="match status" value="1"/>
</dbReference>
<proteinExistence type="predicted"/>
<dbReference type="Proteomes" id="UP000245252">
    <property type="component" value="Unassembled WGS sequence"/>
</dbReference>
<keyword evidence="2" id="KW-0238">DNA-binding</keyword>
<dbReference type="InterPro" id="IPR014710">
    <property type="entry name" value="RmlC-like_jellyroll"/>
</dbReference>
<keyword evidence="3" id="KW-0010">Activator</keyword>
<evidence type="ECO:0000313" key="7">
    <source>
        <dbReference type="Proteomes" id="UP000245252"/>
    </source>
</evidence>
<sequence length="271" mass="29953">MTQVKSLTFDLKHTGLLRARATARHFSPHLHSTHSIVLIKSGAARIQSARWTKVVGAGDVFFFNPFEVHAAEDIQEPVEYETLYPSKEFISGCIAEGNGSDTINIQSDVISPTRQTRELAEALSAPLTDNRAIEEALGNLLRTCVFSTESRASSFRSVAFRACSFIRDNYSLSMRTNELAIKIGVHKSHFIRAFKAATGIAPQLYIRQVRVAKAHDLICAGLDLSDVAQIVGFCDQAHLTREFKKVFGVPPGALSRHISIAYRQKARRPGT</sequence>
<reference evidence="6 7" key="1">
    <citation type="submission" date="2018-05" db="EMBL/GenBank/DDBJ databases">
        <title>The draft genome of strain NS-104.</title>
        <authorList>
            <person name="Hang P."/>
            <person name="Jiang J."/>
        </authorList>
    </citation>
    <scope>NUCLEOTIDE SEQUENCE [LARGE SCALE GENOMIC DNA]</scope>
    <source>
        <strain evidence="6 7">NS-104</strain>
    </source>
</reference>
<evidence type="ECO:0000256" key="1">
    <source>
        <dbReference type="ARBA" id="ARBA00023015"/>
    </source>
</evidence>
<dbReference type="GO" id="GO:0043565">
    <property type="term" value="F:sequence-specific DNA binding"/>
    <property type="evidence" value="ECO:0007669"/>
    <property type="project" value="InterPro"/>
</dbReference>
<dbReference type="EMBL" id="QFBC01000001">
    <property type="protein sequence ID" value="PWE57684.1"/>
    <property type="molecule type" value="Genomic_DNA"/>
</dbReference>
<dbReference type="InterPro" id="IPR009057">
    <property type="entry name" value="Homeodomain-like_sf"/>
</dbReference>
<keyword evidence="7" id="KW-1185">Reference proteome</keyword>
<feature type="domain" description="HTH araC/xylS-type" evidence="5">
    <location>
        <begin position="160"/>
        <end position="257"/>
    </location>
</feature>
<dbReference type="InterPro" id="IPR018060">
    <property type="entry name" value="HTH_AraC"/>
</dbReference>
<evidence type="ECO:0000256" key="4">
    <source>
        <dbReference type="ARBA" id="ARBA00023163"/>
    </source>
</evidence>
<dbReference type="Gene3D" id="2.60.120.10">
    <property type="entry name" value="Jelly Rolls"/>
    <property type="match status" value="1"/>
</dbReference>
<evidence type="ECO:0000256" key="2">
    <source>
        <dbReference type="ARBA" id="ARBA00023125"/>
    </source>
</evidence>
<organism evidence="6 7">
    <name type="scientific">Metarhizobium album</name>
    <dbReference type="NCBI Taxonomy" id="2182425"/>
    <lineage>
        <taxon>Bacteria</taxon>
        <taxon>Pseudomonadati</taxon>
        <taxon>Pseudomonadota</taxon>
        <taxon>Alphaproteobacteria</taxon>
        <taxon>Hyphomicrobiales</taxon>
        <taxon>Rhizobiaceae</taxon>
        <taxon>Metarhizobium</taxon>
    </lineage>
</organism>
<dbReference type="Gene3D" id="1.10.10.60">
    <property type="entry name" value="Homeodomain-like"/>
    <property type="match status" value="1"/>
</dbReference>
<keyword evidence="1" id="KW-0805">Transcription regulation</keyword>
<dbReference type="InterPro" id="IPR003313">
    <property type="entry name" value="AraC-bd"/>
</dbReference>
<gene>
    <name evidence="6" type="ORF">DEM27_00280</name>
</gene>
<dbReference type="InterPro" id="IPR050204">
    <property type="entry name" value="AraC_XylS_family_regulators"/>
</dbReference>
<dbReference type="SUPFAM" id="SSF51215">
    <property type="entry name" value="Regulatory protein AraC"/>
    <property type="match status" value="1"/>
</dbReference>
<dbReference type="AlphaFoldDB" id="A0A2U2DWI5"/>
<name>A0A2U2DWI5_9HYPH</name>
<dbReference type="InterPro" id="IPR018062">
    <property type="entry name" value="HTH_AraC-typ_CS"/>
</dbReference>
<dbReference type="SUPFAM" id="SSF46689">
    <property type="entry name" value="Homeodomain-like"/>
    <property type="match status" value="2"/>
</dbReference>
<dbReference type="PANTHER" id="PTHR46796">
    <property type="entry name" value="HTH-TYPE TRANSCRIPTIONAL ACTIVATOR RHAS-RELATED"/>
    <property type="match status" value="1"/>
</dbReference>
<evidence type="ECO:0000256" key="3">
    <source>
        <dbReference type="ARBA" id="ARBA00023159"/>
    </source>
</evidence>
<dbReference type="Pfam" id="PF02311">
    <property type="entry name" value="AraC_binding"/>
    <property type="match status" value="1"/>
</dbReference>
<accession>A0A2U2DWI5</accession>
<dbReference type="RefSeq" id="WP_109456201.1">
    <property type="nucleotide sequence ID" value="NZ_QFBC01000001.1"/>
</dbReference>
<evidence type="ECO:0000313" key="6">
    <source>
        <dbReference type="EMBL" id="PWE57684.1"/>
    </source>
</evidence>
<evidence type="ECO:0000259" key="5">
    <source>
        <dbReference type="PROSITE" id="PS01124"/>
    </source>
</evidence>
<dbReference type="OrthoDB" id="110167at2"/>
<protein>
    <submittedName>
        <fullName evidence="6">AraC family transcriptional regulator</fullName>
    </submittedName>
</protein>
<keyword evidence="4" id="KW-0804">Transcription</keyword>
<dbReference type="Pfam" id="PF12833">
    <property type="entry name" value="HTH_18"/>
    <property type="match status" value="1"/>
</dbReference>
<dbReference type="InterPro" id="IPR037923">
    <property type="entry name" value="HTH-like"/>
</dbReference>
<comment type="caution">
    <text evidence="6">The sequence shown here is derived from an EMBL/GenBank/DDBJ whole genome shotgun (WGS) entry which is preliminary data.</text>
</comment>
<dbReference type="SMART" id="SM00342">
    <property type="entry name" value="HTH_ARAC"/>
    <property type="match status" value="1"/>
</dbReference>
<dbReference type="GO" id="GO:0003700">
    <property type="term" value="F:DNA-binding transcription factor activity"/>
    <property type="evidence" value="ECO:0007669"/>
    <property type="project" value="InterPro"/>
</dbReference>